<reference evidence="1" key="1">
    <citation type="submission" date="2023-03" db="EMBL/GenBank/DDBJ databases">
        <title>Massive genome expansion in bonnet fungi (Mycena s.s.) driven by repeated elements and novel gene families across ecological guilds.</title>
        <authorList>
            <consortium name="Lawrence Berkeley National Laboratory"/>
            <person name="Harder C.B."/>
            <person name="Miyauchi S."/>
            <person name="Viragh M."/>
            <person name="Kuo A."/>
            <person name="Thoen E."/>
            <person name="Andreopoulos B."/>
            <person name="Lu D."/>
            <person name="Skrede I."/>
            <person name="Drula E."/>
            <person name="Henrissat B."/>
            <person name="Morin E."/>
            <person name="Kohler A."/>
            <person name="Barry K."/>
            <person name="LaButti K."/>
            <person name="Morin E."/>
            <person name="Salamov A."/>
            <person name="Lipzen A."/>
            <person name="Mereny Z."/>
            <person name="Hegedus B."/>
            <person name="Baldrian P."/>
            <person name="Stursova M."/>
            <person name="Weitz H."/>
            <person name="Taylor A."/>
            <person name="Grigoriev I.V."/>
            <person name="Nagy L.G."/>
            <person name="Martin F."/>
            <person name="Kauserud H."/>
        </authorList>
    </citation>
    <scope>NUCLEOTIDE SEQUENCE</scope>
    <source>
        <strain evidence="1">CBHHK182m</strain>
    </source>
</reference>
<gene>
    <name evidence="1" type="ORF">B0H16DRAFT_1452696</name>
</gene>
<dbReference type="Proteomes" id="UP001215598">
    <property type="component" value="Unassembled WGS sequence"/>
</dbReference>
<protein>
    <submittedName>
        <fullName evidence="1">Uncharacterized protein</fullName>
    </submittedName>
</protein>
<dbReference type="EMBL" id="JARKIB010000018">
    <property type="protein sequence ID" value="KAJ7769515.1"/>
    <property type="molecule type" value="Genomic_DNA"/>
</dbReference>
<proteinExistence type="predicted"/>
<keyword evidence="2" id="KW-1185">Reference proteome</keyword>
<organism evidence="1 2">
    <name type="scientific">Mycena metata</name>
    <dbReference type="NCBI Taxonomy" id="1033252"/>
    <lineage>
        <taxon>Eukaryota</taxon>
        <taxon>Fungi</taxon>
        <taxon>Dikarya</taxon>
        <taxon>Basidiomycota</taxon>
        <taxon>Agaricomycotina</taxon>
        <taxon>Agaricomycetes</taxon>
        <taxon>Agaricomycetidae</taxon>
        <taxon>Agaricales</taxon>
        <taxon>Marasmiineae</taxon>
        <taxon>Mycenaceae</taxon>
        <taxon>Mycena</taxon>
    </lineage>
</organism>
<accession>A0AAD7JQ00</accession>
<comment type="caution">
    <text evidence="1">The sequence shown here is derived from an EMBL/GenBank/DDBJ whole genome shotgun (WGS) entry which is preliminary data.</text>
</comment>
<dbReference type="AlphaFoldDB" id="A0AAD7JQ00"/>
<evidence type="ECO:0000313" key="2">
    <source>
        <dbReference type="Proteomes" id="UP001215598"/>
    </source>
</evidence>
<name>A0AAD7JQ00_9AGAR</name>
<evidence type="ECO:0000313" key="1">
    <source>
        <dbReference type="EMBL" id="KAJ7769515.1"/>
    </source>
</evidence>
<sequence length="121" mass="13738">MGEAASGVRRGKLEFEIVTGKQTSRLRIKLADTKIRLQAAQKDSMIWKSKPVEHFVMWYRLAETQNEFPAVNVWKFSILPTSLYSPFVGQPAQSASCPTRRHRITEIPIANFDMESAVEAL</sequence>